<dbReference type="InterPro" id="IPR029377">
    <property type="entry name" value="TMEM220"/>
</dbReference>
<keyword evidence="1" id="KW-0812">Transmembrane</keyword>
<keyword evidence="3" id="KW-1185">Reference proteome</keyword>
<evidence type="ECO:0000256" key="1">
    <source>
        <dbReference type="SAM" id="Phobius"/>
    </source>
</evidence>
<name>A0ABP8HSC5_9BACT</name>
<evidence type="ECO:0000313" key="3">
    <source>
        <dbReference type="Proteomes" id="UP001501725"/>
    </source>
</evidence>
<dbReference type="Proteomes" id="UP001501725">
    <property type="component" value="Unassembled WGS sequence"/>
</dbReference>
<gene>
    <name evidence="2" type="ORF">GCM10023184_44030</name>
</gene>
<protein>
    <recommendedName>
        <fullName evidence="4">Transmembrane family 220, helix</fullName>
    </recommendedName>
</protein>
<dbReference type="Pfam" id="PF15071">
    <property type="entry name" value="TMEM220"/>
    <property type="match status" value="1"/>
</dbReference>
<accession>A0ABP8HSC5</accession>
<evidence type="ECO:0008006" key="4">
    <source>
        <dbReference type="Google" id="ProtNLM"/>
    </source>
</evidence>
<feature type="transmembrane region" description="Helical" evidence="1">
    <location>
        <begin position="50"/>
        <end position="68"/>
    </location>
</feature>
<dbReference type="RefSeq" id="WP_345258153.1">
    <property type="nucleotide sequence ID" value="NZ_BAABGY010000018.1"/>
</dbReference>
<dbReference type="EMBL" id="BAABGY010000018">
    <property type="protein sequence ID" value="GAA4343628.1"/>
    <property type="molecule type" value="Genomic_DNA"/>
</dbReference>
<proteinExistence type="predicted"/>
<evidence type="ECO:0000313" key="2">
    <source>
        <dbReference type="EMBL" id="GAA4343628.1"/>
    </source>
</evidence>
<feature type="transmembrane region" description="Helical" evidence="1">
    <location>
        <begin position="102"/>
        <end position="119"/>
    </location>
</feature>
<keyword evidence="1" id="KW-1133">Transmembrane helix</keyword>
<comment type="caution">
    <text evidence="2">The sequence shown here is derived from an EMBL/GenBank/DDBJ whole genome shotgun (WGS) entry which is preliminary data.</text>
</comment>
<sequence length="136" mass="15577">MKAINLLFMVLFVVSAALQYNDPDPYLWMPIYLLGAFLCWEAARGRFRGPLYALAIGGYSLYMVVLLLRADGVLSWARDHDRESLVQSMKATKPWVENTREFGGLALLLLILLLNWFYWRPRAHRVSRGTAGATRL</sequence>
<keyword evidence="1" id="KW-0472">Membrane</keyword>
<reference evidence="3" key="1">
    <citation type="journal article" date="2019" name="Int. J. Syst. Evol. Microbiol.">
        <title>The Global Catalogue of Microorganisms (GCM) 10K type strain sequencing project: providing services to taxonomists for standard genome sequencing and annotation.</title>
        <authorList>
            <consortium name="The Broad Institute Genomics Platform"/>
            <consortium name="The Broad Institute Genome Sequencing Center for Infectious Disease"/>
            <person name="Wu L."/>
            <person name="Ma J."/>
        </authorList>
    </citation>
    <scope>NUCLEOTIDE SEQUENCE [LARGE SCALE GENOMIC DNA]</scope>
    <source>
        <strain evidence="3">JCM 17919</strain>
    </source>
</reference>
<organism evidence="2 3">
    <name type="scientific">Flaviaesturariibacter amylovorans</name>
    <dbReference type="NCBI Taxonomy" id="1084520"/>
    <lineage>
        <taxon>Bacteria</taxon>
        <taxon>Pseudomonadati</taxon>
        <taxon>Bacteroidota</taxon>
        <taxon>Chitinophagia</taxon>
        <taxon>Chitinophagales</taxon>
        <taxon>Chitinophagaceae</taxon>
        <taxon>Flaviaestuariibacter</taxon>
    </lineage>
</organism>
<feature type="transmembrane region" description="Helical" evidence="1">
    <location>
        <begin position="26"/>
        <end position="43"/>
    </location>
</feature>